<protein>
    <submittedName>
        <fullName evidence="2">Uncharacterized protein</fullName>
    </submittedName>
</protein>
<evidence type="ECO:0000256" key="1">
    <source>
        <dbReference type="SAM" id="Phobius"/>
    </source>
</evidence>
<keyword evidence="1" id="KW-0472">Membrane</keyword>
<reference evidence="2" key="1">
    <citation type="submission" date="2020-03" db="EMBL/GenBank/DDBJ databases">
        <title>The deep terrestrial virosphere.</title>
        <authorList>
            <person name="Holmfeldt K."/>
            <person name="Nilsson E."/>
            <person name="Simone D."/>
            <person name="Lopez-Fernandez M."/>
            <person name="Wu X."/>
            <person name="de Brujin I."/>
            <person name="Lundin D."/>
            <person name="Andersson A."/>
            <person name="Bertilsson S."/>
            <person name="Dopson M."/>
        </authorList>
    </citation>
    <scope>NUCLEOTIDE SEQUENCE</scope>
    <source>
        <strain evidence="2">MM415A02137</strain>
    </source>
</reference>
<evidence type="ECO:0000313" key="2">
    <source>
        <dbReference type="EMBL" id="QJA73986.1"/>
    </source>
</evidence>
<sequence length="83" mass="8711">MNWGIVIAWLTKGMAVMGILMVDLPAALSDGKLTIQEMANIMAKVALVFGITLEINVPAELMAKAVAVTAVKVAEIPPEAPHA</sequence>
<dbReference type="AlphaFoldDB" id="A0A6M3JVC5"/>
<dbReference type="EMBL" id="MT142066">
    <property type="protein sequence ID" value="QJA73986.1"/>
    <property type="molecule type" value="Genomic_DNA"/>
</dbReference>
<proteinExistence type="predicted"/>
<organism evidence="2">
    <name type="scientific">viral metagenome</name>
    <dbReference type="NCBI Taxonomy" id="1070528"/>
    <lineage>
        <taxon>unclassified sequences</taxon>
        <taxon>metagenomes</taxon>
        <taxon>organismal metagenomes</taxon>
    </lineage>
</organism>
<accession>A0A6M3JVC5</accession>
<keyword evidence="1" id="KW-0812">Transmembrane</keyword>
<keyword evidence="1" id="KW-1133">Transmembrane helix</keyword>
<feature type="transmembrane region" description="Helical" evidence="1">
    <location>
        <begin position="6"/>
        <end position="28"/>
    </location>
</feature>
<gene>
    <name evidence="2" type="ORF">MM415A02137_0007</name>
</gene>
<name>A0A6M3JVC5_9ZZZZ</name>